<dbReference type="EMBL" id="LAZR01064088">
    <property type="protein sequence ID" value="KKK58226.1"/>
    <property type="molecule type" value="Genomic_DNA"/>
</dbReference>
<protein>
    <submittedName>
        <fullName evidence="1">Uncharacterized protein</fullName>
    </submittedName>
</protein>
<evidence type="ECO:0000313" key="1">
    <source>
        <dbReference type="EMBL" id="KKK58226.1"/>
    </source>
</evidence>
<comment type="caution">
    <text evidence="1">The sequence shown here is derived from an EMBL/GenBank/DDBJ whole genome shotgun (WGS) entry which is preliminary data.</text>
</comment>
<accession>A0A0F8ZDW3</accession>
<name>A0A0F8ZDW3_9ZZZZ</name>
<sequence length="110" mass="12703">MRFVLWMLVLLVICSIIYVATQLVESKGVTITQQLIEDKIELEIINLRQANTIESQAEEIKGMIAEREEIFKAALEVADENYALHQIIEDMVVSMKQMLEYIESLEDRDA</sequence>
<dbReference type="AlphaFoldDB" id="A0A0F8ZDW3"/>
<reference evidence="1" key="1">
    <citation type="journal article" date="2015" name="Nature">
        <title>Complex archaea that bridge the gap between prokaryotes and eukaryotes.</title>
        <authorList>
            <person name="Spang A."/>
            <person name="Saw J.H."/>
            <person name="Jorgensen S.L."/>
            <person name="Zaremba-Niedzwiedzka K."/>
            <person name="Martijn J."/>
            <person name="Lind A.E."/>
            <person name="van Eijk R."/>
            <person name="Schleper C."/>
            <person name="Guy L."/>
            <person name="Ettema T.J."/>
        </authorList>
    </citation>
    <scope>NUCLEOTIDE SEQUENCE</scope>
</reference>
<organism evidence="1">
    <name type="scientific">marine sediment metagenome</name>
    <dbReference type="NCBI Taxonomy" id="412755"/>
    <lineage>
        <taxon>unclassified sequences</taxon>
        <taxon>metagenomes</taxon>
        <taxon>ecological metagenomes</taxon>
    </lineage>
</organism>
<proteinExistence type="predicted"/>
<gene>
    <name evidence="1" type="ORF">LCGC14_3046580</name>
</gene>